<dbReference type="GO" id="GO:0003677">
    <property type="term" value="F:DNA binding"/>
    <property type="evidence" value="ECO:0007669"/>
    <property type="project" value="UniProtKB-KW"/>
</dbReference>
<dbReference type="PROSITE" id="PS50043">
    <property type="entry name" value="HTH_LUXR_2"/>
    <property type="match status" value="1"/>
</dbReference>
<dbReference type="SMART" id="SM00421">
    <property type="entry name" value="HTH_LUXR"/>
    <property type="match status" value="1"/>
</dbReference>
<protein>
    <submittedName>
        <fullName evidence="3">DNA-binding NarL/FixJ family response regulator</fullName>
    </submittedName>
</protein>
<dbReference type="SUPFAM" id="SSF52172">
    <property type="entry name" value="CheY-like"/>
    <property type="match status" value="1"/>
</dbReference>
<feature type="domain" description="HTH luxR-type" evidence="2">
    <location>
        <begin position="140"/>
        <end position="205"/>
    </location>
</feature>
<keyword evidence="1 3" id="KW-0238">DNA-binding</keyword>
<dbReference type="EMBL" id="JAVDYG010000001">
    <property type="protein sequence ID" value="MDR7363507.1"/>
    <property type="molecule type" value="Genomic_DNA"/>
</dbReference>
<evidence type="ECO:0000313" key="3">
    <source>
        <dbReference type="EMBL" id="MDR7363507.1"/>
    </source>
</evidence>
<dbReference type="PRINTS" id="PR00038">
    <property type="entry name" value="HTHLUXR"/>
</dbReference>
<sequence>MPAAAGPIRVAIINDYEVVVRGLADMLGGYADRVRVVELSTRDGVSSPVDVVLYDTYSRPREDPRGVQELTGDDRVEAVAVYTWNFEPELIDGALAAGARGYLAKTLPAKELVESVERIHNGEVVVSPSPGHTPVVSGDWPGRPEGLSLRESEMIALITQGRSNQEICRLAYLSPNTVKSYIRSAYRKIGITSRSQAVLWGVEHGMRAYPYRASRASERVPS</sequence>
<name>A0ABU2BYP5_9ACTN</name>
<keyword evidence="4" id="KW-1185">Reference proteome</keyword>
<dbReference type="Gene3D" id="3.40.50.2300">
    <property type="match status" value="1"/>
</dbReference>
<dbReference type="SUPFAM" id="SSF46894">
    <property type="entry name" value="C-terminal effector domain of the bipartite response regulators"/>
    <property type="match status" value="1"/>
</dbReference>
<organism evidence="3 4">
    <name type="scientific">Nocardioides marmoribigeumensis</name>
    <dbReference type="NCBI Taxonomy" id="433649"/>
    <lineage>
        <taxon>Bacteria</taxon>
        <taxon>Bacillati</taxon>
        <taxon>Actinomycetota</taxon>
        <taxon>Actinomycetes</taxon>
        <taxon>Propionibacteriales</taxon>
        <taxon>Nocardioidaceae</taxon>
        <taxon>Nocardioides</taxon>
    </lineage>
</organism>
<dbReference type="Pfam" id="PF00196">
    <property type="entry name" value="GerE"/>
    <property type="match status" value="1"/>
</dbReference>
<reference evidence="3 4" key="1">
    <citation type="submission" date="2023-07" db="EMBL/GenBank/DDBJ databases">
        <title>Sequencing the genomes of 1000 actinobacteria strains.</title>
        <authorList>
            <person name="Klenk H.-P."/>
        </authorList>
    </citation>
    <scope>NUCLEOTIDE SEQUENCE [LARGE SCALE GENOMIC DNA]</scope>
    <source>
        <strain evidence="3 4">DSM 19426</strain>
    </source>
</reference>
<dbReference type="CDD" id="cd06170">
    <property type="entry name" value="LuxR_C_like"/>
    <property type="match status" value="1"/>
</dbReference>
<comment type="caution">
    <text evidence="3">The sequence shown here is derived from an EMBL/GenBank/DDBJ whole genome shotgun (WGS) entry which is preliminary data.</text>
</comment>
<dbReference type="RefSeq" id="WP_310303984.1">
    <property type="nucleotide sequence ID" value="NZ_BAAAPS010000003.1"/>
</dbReference>
<evidence type="ECO:0000313" key="4">
    <source>
        <dbReference type="Proteomes" id="UP001183648"/>
    </source>
</evidence>
<evidence type="ECO:0000256" key="1">
    <source>
        <dbReference type="ARBA" id="ARBA00023125"/>
    </source>
</evidence>
<dbReference type="InterPro" id="IPR011006">
    <property type="entry name" value="CheY-like_superfamily"/>
</dbReference>
<dbReference type="InterPro" id="IPR039420">
    <property type="entry name" value="WalR-like"/>
</dbReference>
<gene>
    <name evidence="3" type="ORF">J2S63_003060</name>
</gene>
<dbReference type="PANTHER" id="PTHR43214">
    <property type="entry name" value="TWO-COMPONENT RESPONSE REGULATOR"/>
    <property type="match status" value="1"/>
</dbReference>
<proteinExistence type="predicted"/>
<dbReference type="InterPro" id="IPR000792">
    <property type="entry name" value="Tscrpt_reg_LuxR_C"/>
</dbReference>
<evidence type="ECO:0000259" key="2">
    <source>
        <dbReference type="PROSITE" id="PS50043"/>
    </source>
</evidence>
<dbReference type="InterPro" id="IPR016032">
    <property type="entry name" value="Sig_transdc_resp-reg_C-effctor"/>
</dbReference>
<accession>A0ABU2BYP5</accession>
<dbReference type="Proteomes" id="UP001183648">
    <property type="component" value="Unassembled WGS sequence"/>
</dbReference>